<accession>A0A7K3QMP3</accession>
<protein>
    <submittedName>
        <fullName evidence="2">VOC family protein</fullName>
    </submittedName>
</protein>
<dbReference type="EMBL" id="JAAGMR010000061">
    <property type="protein sequence ID" value="NEB91122.1"/>
    <property type="molecule type" value="Genomic_DNA"/>
</dbReference>
<dbReference type="InterPro" id="IPR037523">
    <property type="entry name" value="VOC_core"/>
</dbReference>
<comment type="caution">
    <text evidence="2">The sequence shown here is derived from an EMBL/GenBank/DDBJ whole genome shotgun (WGS) entry which is preliminary data.</text>
</comment>
<dbReference type="PANTHER" id="PTHR36437:SF2">
    <property type="entry name" value="GLYOXALASE_BLEOMYCIN RESISTANCE PROTEIN_DIOXYGENASE"/>
    <property type="match status" value="1"/>
</dbReference>
<proteinExistence type="predicted"/>
<name>A0A7K3QMP3_9ACTN</name>
<dbReference type="Proteomes" id="UP000470520">
    <property type="component" value="Unassembled WGS sequence"/>
</dbReference>
<feature type="domain" description="VOC" evidence="1">
    <location>
        <begin position="4"/>
        <end position="126"/>
    </location>
</feature>
<dbReference type="InterPro" id="IPR004360">
    <property type="entry name" value="Glyas_Fos-R_dOase_dom"/>
</dbReference>
<dbReference type="AlphaFoldDB" id="A0A7K3QMP3"/>
<dbReference type="InterPro" id="IPR029068">
    <property type="entry name" value="Glyas_Bleomycin-R_OHBP_Dase"/>
</dbReference>
<sequence>MDMALEVVVLPVSDVDRAKEFYRDLVGFHLDFDGEVMDGVRIVQLTPPGSGCSIALMEGMDMVTGTPVPGSYHGLQLCVADADAAYAELRGRGLEVSEPVRYSEHDGGTFMYFRDPDGNGWAIQEYRRRATEPLHRVLARLAEGAAS</sequence>
<evidence type="ECO:0000259" key="1">
    <source>
        <dbReference type="PROSITE" id="PS51819"/>
    </source>
</evidence>
<reference evidence="2 3" key="1">
    <citation type="submission" date="2020-01" db="EMBL/GenBank/DDBJ databases">
        <title>Insect and environment-associated Actinomycetes.</title>
        <authorList>
            <person name="Currrie C."/>
            <person name="Chevrette M."/>
            <person name="Carlson C."/>
            <person name="Stubbendieck R."/>
            <person name="Wendt-Pienkowski E."/>
        </authorList>
    </citation>
    <scope>NUCLEOTIDE SEQUENCE [LARGE SCALE GENOMIC DNA]</scope>
    <source>
        <strain evidence="2 3">SID7754</strain>
    </source>
</reference>
<dbReference type="PROSITE" id="PS51819">
    <property type="entry name" value="VOC"/>
    <property type="match status" value="1"/>
</dbReference>
<dbReference type="RefSeq" id="WP_164187075.1">
    <property type="nucleotide sequence ID" value="NZ_JAAGMR010000061.1"/>
</dbReference>
<dbReference type="Pfam" id="PF00903">
    <property type="entry name" value="Glyoxalase"/>
    <property type="match status" value="1"/>
</dbReference>
<evidence type="ECO:0000313" key="3">
    <source>
        <dbReference type="Proteomes" id="UP000470520"/>
    </source>
</evidence>
<evidence type="ECO:0000313" key="2">
    <source>
        <dbReference type="EMBL" id="NEB91122.1"/>
    </source>
</evidence>
<dbReference type="PANTHER" id="PTHR36437">
    <property type="entry name" value="GLYOXALASE/BLEOMYCIN RESISTANCE PROTEIN/DIOXYGENASE"/>
    <property type="match status" value="1"/>
</dbReference>
<gene>
    <name evidence="2" type="ORF">G3I21_05180</name>
</gene>
<dbReference type="SUPFAM" id="SSF54593">
    <property type="entry name" value="Glyoxalase/Bleomycin resistance protein/Dihydroxybiphenyl dioxygenase"/>
    <property type="match status" value="1"/>
</dbReference>
<dbReference type="Gene3D" id="3.10.180.10">
    <property type="entry name" value="2,3-Dihydroxybiphenyl 1,2-Dioxygenase, domain 1"/>
    <property type="match status" value="1"/>
</dbReference>
<organism evidence="2 3">
    <name type="scientific">Streptomyces bauhiniae</name>
    <dbReference type="NCBI Taxonomy" id="2340725"/>
    <lineage>
        <taxon>Bacteria</taxon>
        <taxon>Bacillati</taxon>
        <taxon>Actinomycetota</taxon>
        <taxon>Actinomycetes</taxon>
        <taxon>Kitasatosporales</taxon>
        <taxon>Streptomycetaceae</taxon>
        <taxon>Streptomyces</taxon>
    </lineage>
</organism>